<keyword evidence="4 6" id="KW-0378">Hydrolase</keyword>
<dbReference type="InterPro" id="IPR006311">
    <property type="entry name" value="TAT_signal"/>
</dbReference>
<reference evidence="10 11" key="1">
    <citation type="journal article" date="2020" name="Arch. Microbiol.">
        <title>Bradyrhizobium campsiandrae sp. nov., a nitrogen-fixing bacterial strain isolated from a native leguminous tree from the Amazon adapted to flooded conditions.</title>
        <authorList>
            <person name="Cabral Michel D."/>
            <person name="Martins da Costa E."/>
            <person name="Azarias Guimaraes A."/>
            <person name="Soares de Carvalho T."/>
            <person name="Santos de Castro Caputo P."/>
            <person name="Willems A."/>
            <person name="de Souza Moreira F.M."/>
        </authorList>
    </citation>
    <scope>NUCLEOTIDE SEQUENCE [LARGE SCALE GENOMIC DNA]</scope>
    <source>
        <strain evidence="11">INPA 384B</strain>
    </source>
</reference>
<dbReference type="Gene3D" id="3.40.710.10">
    <property type="entry name" value="DD-peptidase/beta-lactamase superfamily"/>
    <property type="match status" value="1"/>
</dbReference>
<evidence type="ECO:0000256" key="2">
    <source>
        <dbReference type="ARBA" id="ARBA00009009"/>
    </source>
</evidence>
<feature type="signal peptide" evidence="8">
    <location>
        <begin position="1"/>
        <end position="22"/>
    </location>
</feature>
<keyword evidence="5 6" id="KW-0046">Antibiotic resistance</keyword>
<dbReference type="InterPro" id="IPR045155">
    <property type="entry name" value="Beta-lactam_cat"/>
</dbReference>
<dbReference type="InterPro" id="IPR012338">
    <property type="entry name" value="Beta-lactam/transpept-like"/>
</dbReference>
<dbReference type="Proteomes" id="UP000639516">
    <property type="component" value="Unassembled WGS sequence"/>
</dbReference>
<dbReference type="EC" id="3.5.2.6" evidence="3 6"/>
<dbReference type="PROSITE" id="PS00146">
    <property type="entry name" value="BETA_LACTAMASE_A"/>
    <property type="match status" value="1"/>
</dbReference>
<accession>A0ABR7U171</accession>
<evidence type="ECO:0000259" key="9">
    <source>
        <dbReference type="Pfam" id="PF13354"/>
    </source>
</evidence>
<dbReference type="PANTHER" id="PTHR35333:SF3">
    <property type="entry name" value="BETA-LACTAMASE-TYPE TRANSPEPTIDASE FOLD CONTAINING PROTEIN"/>
    <property type="match status" value="1"/>
</dbReference>
<evidence type="ECO:0000313" key="10">
    <source>
        <dbReference type="EMBL" id="MBC9977296.1"/>
    </source>
</evidence>
<dbReference type="PANTHER" id="PTHR35333">
    <property type="entry name" value="BETA-LACTAMASE"/>
    <property type="match status" value="1"/>
</dbReference>
<feature type="region of interest" description="Disordered" evidence="7">
    <location>
        <begin position="159"/>
        <end position="178"/>
    </location>
</feature>
<keyword evidence="8" id="KW-0732">Signal</keyword>
<evidence type="ECO:0000256" key="4">
    <source>
        <dbReference type="ARBA" id="ARBA00022801"/>
    </source>
</evidence>
<feature type="chain" id="PRO_5045361101" description="Beta-lactamase" evidence="8">
    <location>
        <begin position="23"/>
        <end position="285"/>
    </location>
</feature>
<proteinExistence type="inferred from homology"/>
<evidence type="ECO:0000256" key="8">
    <source>
        <dbReference type="SAM" id="SignalP"/>
    </source>
</evidence>
<dbReference type="InterPro" id="IPR023650">
    <property type="entry name" value="Beta-lactam_class-A_AS"/>
</dbReference>
<feature type="domain" description="Beta-lactamase class A catalytic" evidence="9">
    <location>
        <begin position="41"/>
        <end position="258"/>
    </location>
</feature>
<evidence type="ECO:0000256" key="1">
    <source>
        <dbReference type="ARBA" id="ARBA00001526"/>
    </source>
</evidence>
<dbReference type="RefSeq" id="WP_188100709.1">
    <property type="nucleotide sequence ID" value="NZ_JAANIH010000018.1"/>
</dbReference>
<dbReference type="PRINTS" id="PR00118">
    <property type="entry name" value="BLACTAMASEA"/>
</dbReference>
<dbReference type="InterPro" id="IPR000871">
    <property type="entry name" value="Beta-lactam_class-A"/>
</dbReference>
<evidence type="ECO:0000313" key="11">
    <source>
        <dbReference type="Proteomes" id="UP000639516"/>
    </source>
</evidence>
<name>A0ABR7U171_9BRAD</name>
<comment type="catalytic activity">
    <reaction evidence="1 6">
        <text>a beta-lactam + H2O = a substituted beta-amino acid</text>
        <dbReference type="Rhea" id="RHEA:20401"/>
        <dbReference type="ChEBI" id="CHEBI:15377"/>
        <dbReference type="ChEBI" id="CHEBI:35627"/>
        <dbReference type="ChEBI" id="CHEBI:140347"/>
        <dbReference type="EC" id="3.5.2.6"/>
    </reaction>
</comment>
<keyword evidence="11" id="KW-1185">Reference proteome</keyword>
<dbReference type="PROSITE" id="PS51318">
    <property type="entry name" value="TAT"/>
    <property type="match status" value="1"/>
</dbReference>
<comment type="caution">
    <text evidence="10">The sequence shown here is derived from an EMBL/GenBank/DDBJ whole genome shotgun (WGS) entry which is preliminary data.</text>
</comment>
<protein>
    <recommendedName>
        <fullName evidence="3 6">Beta-lactamase</fullName>
        <ecNumber evidence="3 6">3.5.2.6</ecNumber>
    </recommendedName>
</protein>
<organism evidence="10 11">
    <name type="scientific">Bradyrhizobium campsiandrae</name>
    <dbReference type="NCBI Taxonomy" id="1729892"/>
    <lineage>
        <taxon>Bacteria</taxon>
        <taxon>Pseudomonadati</taxon>
        <taxon>Pseudomonadota</taxon>
        <taxon>Alphaproteobacteria</taxon>
        <taxon>Hyphomicrobiales</taxon>
        <taxon>Nitrobacteraceae</taxon>
        <taxon>Bradyrhizobium</taxon>
    </lineage>
</organism>
<sequence length="285" mass="30001">MLLDRRSLLASLAWMAAAPALAAEAPAELESYERESGGKIGVYAENLATGKTLAWRSDERFVMCSTFKASLAACVLARVDRGEEKLAAMIAYGKADLLDYAPVAKQNLSAGAMSVADMCKAIVELSDNTCANLLLARVGGPAALTAFWRSIGDTISRLDHNEPELNRSPPGDVRDTTTPTAMAGNLKRLVTGEVLSPASKAQLTEWMVGCKTGANRLRGGLPASWTIGDKTGNNGKDASGDIAVAWPKPDAPILIAAYAQGGSPNPAQLEAVFARIGRMVAERLA</sequence>
<gene>
    <name evidence="10" type="primary">bla</name>
    <name evidence="10" type="ORF">HA482_03550</name>
</gene>
<evidence type="ECO:0000256" key="3">
    <source>
        <dbReference type="ARBA" id="ARBA00012865"/>
    </source>
</evidence>
<dbReference type="EMBL" id="JAATTO010000004">
    <property type="protein sequence ID" value="MBC9977296.1"/>
    <property type="molecule type" value="Genomic_DNA"/>
</dbReference>
<evidence type="ECO:0000256" key="5">
    <source>
        <dbReference type="ARBA" id="ARBA00023251"/>
    </source>
</evidence>
<dbReference type="SUPFAM" id="SSF56601">
    <property type="entry name" value="beta-lactamase/transpeptidase-like"/>
    <property type="match status" value="1"/>
</dbReference>
<dbReference type="NCBIfam" id="NF033103">
    <property type="entry name" value="bla_class_A"/>
    <property type="match status" value="1"/>
</dbReference>
<comment type="similarity">
    <text evidence="2 6">Belongs to the class-A beta-lactamase family.</text>
</comment>
<evidence type="ECO:0000256" key="6">
    <source>
        <dbReference type="RuleBase" id="RU361140"/>
    </source>
</evidence>
<evidence type="ECO:0000256" key="7">
    <source>
        <dbReference type="SAM" id="MobiDB-lite"/>
    </source>
</evidence>
<dbReference type="Pfam" id="PF13354">
    <property type="entry name" value="Beta-lactamase2"/>
    <property type="match status" value="1"/>
</dbReference>